<evidence type="ECO:0000313" key="2">
    <source>
        <dbReference type="EMBL" id="ERL93673.1"/>
    </source>
</evidence>
<proteinExistence type="predicted"/>
<dbReference type="AlphaFoldDB" id="U4UMF6"/>
<sequence length="193" mass="21768">MYVEIPDDNLSELGDVSEAEIVAEEENSGPLSSATDVFDIEAMPIIFDDERDSAESEEWSSEDEIPISVVKARELSKKTIWTKSVSNCLHILKDFCEDSGPNIDSEVESPTDMFLQLFPDRLLEHMVFQTNLYALQKSGGNSTNFTPTNLKEINCFIAINLAMGIKKTAKLSRLLVIWARAKRSFYKFCDGQR</sequence>
<accession>U4UMF6</accession>
<reference evidence="2 3" key="1">
    <citation type="journal article" date="2013" name="Genome Biol.">
        <title>Draft genome of the mountain pine beetle, Dendroctonus ponderosae Hopkins, a major forest pest.</title>
        <authorList>
            <person name="Keeling C.I."/>
            <person name="Yuen M.M."/>
            <person name="Liao N.Y."/>
            <person name="Docking T.R."/>
            <person name="Chan S.K."/>
            <person name="Taylor G.A."/>
            <person name="Palmquist D.L."/>
            <person name="Jackman S.D."/>
            <person name="Nguyen A."/>
            <person name="Li M."/>
            <person name="Henderson H."/>
            <person name="Janes J.K."/>
            <person name="Zhao Y."/>
            <person name="Pandoh P."/>
            <person name="Moore R."/>
            <person name="Sperling F.A."/>
            <person name="Huber D.P."/>
            <person name="Birol I."/>
            <person name="Jones S.J."/>
            <person name="Bohlmann J."/>
        </authorList>
    </citation>
    <scope>NUCLEOTIDE SEQUENCE</scope>
</reference>
<dbReference type="Pfam" id="PF13843">
    <property type="entry name" value="DDE_Tnp_1_7"/>
    <property type="match status" value="1"/>
</dbReference>
<protein>
    <recommendedName>
        <fullName evidence="1">PiggyBac transposable element-derived protein domain-containing protein</fullName>
    </recommendedName>
</protein>
<dbReference type="Proteomes" id="UP000030742">
    <property type="component" value="Unassembled WGS sequence"/>
</dbReference>
<dbReference type="EMBL" id="KB632368">
    <property type="protein sequence ID" value="ERL93673.1"/>
    <property type="molecule type" value="Genomic_DNA"/>
</dbReference>
<evidence type="ECO:0000313" key="3">
    <source>
        <dbReference type="Proteomes" id="UP000030742"/>
    </source>
</evidence>
<organism evidence="2 3">
    <name type="scientific">Dendroctonus ponderosae</name>
    <name type="common">Mountain pine beetle</name>
    <dbReference type="NCBI Taxonomy" id="77166"/>
    <lineage>
        <taxon>Eukaryota</taxon>
        <taxon>Metazoa</taxon>
        <taxon>Ecdysozoa</taxon>
        <taxon>Arthropoda</taxon>
        <taxon>Hexapoda</taxon>
        <taxon>Insecta</taxon>
        <taxon>Pterygota</taxon>
        <taxon>Neoptera</taxon>
        <taxon>Endopterygota</taxon>
        <taxon>Coleoptera</taxon>
        <taxon>Polyphaga</taxon>
        <taxon>Cucujiformia</taxon>
        <taxon>Curculionidae</taxon>
        <taxon>Scolytinae</taxon>
        <taxon>Dendroctonus</taxon>
    </lineage>
</organism>
<name>U4UMF6_DENPD</name>
<feature type="domain" description="PiggyBac transposable element-derived protein" evidence="1">
    <location>
        <begin position="109"/>
        <end position="173"/>
    </location>
</feature>
<dbReference type="InterPro" id="IPR029526">
    <property type="entry name" value="PGBD"/>
</dbReference>
<evidence type="ECO:0000259" key="1">
    <source>
        <dbReference type="Pfam" id="PF13843"/>
    </source>
</evidence>
<gene>
    <name evidence="2" type="ORF">D910_10961</name>
</gene>